<dbReference type="EMBL" id="GBXM01022437">
    <property type="protein sequence ID" value="JAH86140.1"/>
    <property type="molecule type" value="Transcribed_RNA"/>
</dbReference>
<organism evidence="1">
    <name type="scientific">Anguilla anguilla</name>
    <name type="common">European freshwater eel</name>
    <name type="synonym">Muraena anguilla</name>
    <dbReference type="NCBI Taxonomy" id="7936"/>
    <lineage>
        <taxon>Eukaryota</taxon>
        <taxon>Metazoa</taxon>
        <taxon>Chordata</taxon>
        <taxon>Craniata</taxon>
        <taxon>Vertebrata</taxon>
        <taxon>Euteleostomi</taxon>
        <taxon>Actinopterygii</taxon>
        <taxon>Neopterygii</taxon>
        <taxon>Teleostei</taxon>
        <taxon>Anguilliformes</taxon>
        <taxon>Anguillidae</taxon>
        <taxon>Anguilla</taxon>
    </lineage>
</organism>
<proteinExistence type="predicted"/>
<evidence type="ECO:0000313" key="1">
    <source>
        <dbReference type="EMBL" id="JAH86140.1"/>
    </source>
</evidence>
<reference evidence="1" key="2">
    <citation type="journal article" date="2015" name="Fish Shellfish Immunol.">
        <title>Early steps in the European eel (Anguilla anguilla)-Vibrio vulnificus interaction in the gills: Role of the RtxA13 toxin.</title>
        <authorList>
            <person name="Callol A."/>
            <person name="Pajuelo D."/>
            <person name="Ebbesson L."/>
            <person name="Teles M."/>
            <person name="MacKenzie S."/>
            <person name="Amaro C."/>
        </authorList>
    </citation>
    <scope>NUCLEOTIDE SEQUENCE</scope>
</reference>
<accession>A0A0E9W977</accession>
<reference evidence="1" key="1">
    <citation type="submission" date="2014-11" db="EMBL/GenBank/DDBJ databases">
        <authorList>
            <person name="Amaro Gonzalez C."/>
        </authorList>
    </citation>
    <scope>NUCLEOTIDE SEQUENCE</scope>
</reference>
<sequence length="66" mass="7215">MVVQMGQLSRGLTKRLSQPLAGGVQCEKTRGDYLVGLVISPKKVFSVSRPIKALTLQHLCPSAQRH</sequence>
<dbReference type="AlphaFoldDB" id="A0A0E9W977"/>
<protein>
    <submittedName>
        <fullName evidence="1">Uncharacterized protein</fullName>
    </submittedName>
</protein>
<name>A0A0E9W977_ANGAN</name>